<dbReference type="GO" id="GO:0046656">
    <property type="term" value="P:folic acid biosynthetic process"/>
    <property type="evidence" value="ECO:0007669"/>
    <property type="project" value="UniProtKB-KW"/>
</dbReference>
<dbReference type="PROSITE" id="PS50972">
    <property type="entry name" value="PTERIN_BINDING"/>
    <property type="match status" value="1"/>
</dbReference>
<evidence type="ECO:0000256" key="6">
    <source>
        <dbReference type="ARBA" id="ARBA00022723"/>
    </source>
</evidence>
<feature type="domain" description="Pterin-binding" evidence="9">
    <location>
        <begin position="1"/>
        <end position="251"/>
    </location>
</feature>
<evidence type="ECO:0000313" key="10">
    <source>
        <dbReference type="EMBL" id="QQG67053.1"/>
    </source>
</evidence>
<dbReference type="EC" id="2.5.1.15" evidence="4"/>
<comment type="cofactor">
    <cofactor evidence="2">
        <name>Mg(2+)</name>
        <dbReference type="ChEBI" id="CHEBI:18420"/>
    </cofactor>
</comment>
<sequence>MGILNVTPDSFSDGGDWLDEESMERRIDQLLGEGADIIDVGGESSRPFAEPVGVEEELRRVIPAIHKIRQQSSIPISIDTTKAEVALAAIEAGATMINDISALRQDPDMISVARTFTGPVVIMHMQGNPADMQLAPYYEDVLAEINTFFEEQIRWLEERGLSRQRIIVDPGIGFGKTVEHNLIILKNIRSLKQHGCPVLIGHSRKSFLGRLLHLPVESRDCLTAQLSAFCAEQEVDILRVHAVGETRRALVLHRYLTTGTPYPA</sequence>
<dbReference type="EMBL" id="CP054140">
    <property type="protein sequence ID" value="QQG67053.1"/>
    <property type="molecule type" value="Genomic_DNA"/>
</dbReference>
<dbReference type="PANTHER" id="PTHR20941:SF1">
    <property type="entry name" value="FOLIC ACID SYNTHESIS PROTEIN FOL1"/>
    <property type="match status" value="1"/>
</dbReference>
<dbReference type="GO" id="GO:0005829">
    <property type="term" value="C:cytosol"/>
    <property type="evidence" value="ECO:0007669"/>
    <property type="project" value="TreeGrafter"/>
</dbReference>
<protein>
    <recommendedName>
        <fullName evidence="4">dihydropteroate synthase</fullName>
        <ecNumber evidence="4">2.5.1.15</ecNumber>
    </recommendedName>
</protein>
<dbReference type="PROSITE" id="PS00793">
    <property type="entry name" value="DHPS_2"/>
    <property type="match status" value="1"/>
</dbReference>
<organism evidence="10 11">
    <name type="scientific">Desulfobulbus oligotrophicus</name>
    <dbReference type="NCBI Taxonomy" id="1909699"/>
    <lineage>
        <taxon>Bacteria</taxon>
        <taxon>Pseudomonadati</taxon>
        <taxon>Thermodesulfobacteriota</taxon>
        <taxon>Desulfobulbia</taxon>
        <taxon>Desulfobulbales</taxon>
        <taxon>Desulfobulbaceae</taxon>
        <taxon>Desulfobulbus</taxon>
    </lineage>
</organism>
<dbReference type="SUPFAM" id="SSF51717">
    <property type="entry name" value="Dihydropteroate synthetase-like"/>
    <property type="match status" value="1"/>
</dbReference>
<dbReference type="InterPro" id="IPR045031">
    <property type="entry name" value="DHP_synth-like"/>
</dbReference>
<evidence type="ECO:0000256" key="4">
    <source>
        <dbReference type="ARBA" id="ARBA00012458"/>
    </source>
</evidence>
<dbReference type="Pfam" id="PF00809">
    <property type="entry name" value="Pterin_bind"/>
    <property type="match status" value="1"/>
</dbReference>
<keyword evidence="11" id="KW-1185">Reference proteome</keyword>
<dbReference type="CDD" id="cd00739">
    <property type="entry name" value="DHPS"/>
    <property type="match status" value="1"/>
</dbReference>
<dbReference type="GO" id="GO:0046654">
    <property type="term" value="P:tetrahydrofolate biosynthetic process"/>
    <property type="evidence" value="ECO:0007669"/>
    <property type="project" value="TreeGrafter"/>
</dbReference>
<dbReference type="InterPro" id="IPR000489">
    <property type="entry name" value="Pterin-binding_dom"/>
</dbReference>
<evidence type="ECO:0000256" key="2">
    <source>
        <dbReference type="ARBA" id="ARBA00001946"/>
    </source>
</evidence>
<dbReference type="GO" id="GO:0004156">
    <property type="term" value="F:dihydropteroate synthase activity"/>
    <property type="evidence" value="ECO:0007669"/>
    <property type="project" value="UniProtKB-EC"/>
</dbReference>
<reference evidence="10 11" key="1">
    <citation type="submission" date="2020-05" db="EMBL/GenBank/DDBJ databases">
        <title>Complete genome of Desulfobulbus oligotrophicus.</title>
        <authorList>
            <person name="Podar M."/>
        </authorList>
    </citation>
    <scope>NUCLEOTIDE SEQUENCE [LARGE SCALE GENOMIC DNA]</scope>
    <source>
        <strain evidence="10 11">Prop6</strain>
    </source>
</reference>
<keyword evidence="5 10" id="KW-0808">Transferase</keyword>
<evidence type="ECO:0000256" key="1">
    <source>
        <dbReference type="ARBA" id="ARBA00000012"/>
    </source>
</evidence>
<dbReference type="NCBIfam" id="TIGR01496">
    <property type="entry name" value="DHPS"/>
    <property type="match status" value="1"/>
</dbReference>
<dbReference type="KEGG" id="dog:HP555_12965"/>
<evidence type="ECO:0000256" key="7">
    <source>
        <dbReference type="ARBA" id="ARBA00022842"/>
    </source>
</evidence>
<proteinExistence type="predicted"/>
<evidence type="ECO:0000259" key="9">
    <source>
        <dbReference type="PROSITE" id="PS50972"/>
    </source>
</evidence>
<accession>A0A7T6AS04</accession>
<dbReference type="Proteomes" id="UP000596092">
    <property type="component" value="Chromosome"/>
</dbReference>
<gene>
    <name evidence="10" type="primary">folP</name>
    <name evidence="10" type="ORF">HP555_12965</name>
</gene>
<dbReference type="Gene3D" id="3.20.20.20">
    <property type="entry name" value="Dihydropteroate synthase-like"/>
    <property type="match status" value="1"/>
</dbReference>
<keyword evidence="6" id="KW-0479">Metal-binding</keyword>
<keyword evidence="8" id="KW-0289">Folate biosynthesis</keyword>
<evidence type="ECO:0000313" key="11">
    <source>
        <dbReference type="Proteomes" id="UP000596092"/>
    </source>
</evidence>
<evidence type="ECO:0000256" key="3">
    <source>
        <dbReference type="ARBA" id="ARBA00004763"/>
    </source>
</evidence>
<dbReference type="InterPro" id="IPR011005">
    <property type="entry name" value="Dihydropteroate_synth-like_sf"/>
</dbReference>
<dbReference type="AlphaFoldDB" id="A0A7T6AS04"/>
<dbReference type="PANTHER" id="PTHR20941">
    <property type="entry name" value="FOLATE SYNTHESIS PROTEINS"/>
    <property type="match status" value="1"/>
</dbReference>
<evidence type="ECO:0000256" key="8">
    <source>
        <dbReference type="ARBA" id="ARBA00022909"/>
    </source>
</evidence>
<keyword evidence="7" id="KW-0460">Magnesium</keyword>
<comment type="pathway">
    <text evidence="3">Cofactor biosynthesis; tetrahydrofolate biosynthesis; 7,8-dihydrofolate from 2-amino-4-hydroxy-6-hydroxymethyl-7,8-dihydropteridine diphosphate and 4-aminobenzoate: step 1/2.</text>
</comment>
<dbReference type="GO" id="GO:0046872">
    <property type="term" value="F:metal ion binding"/>
    <property type="evidence" value="ECO:0007669"/>
    <property type="project" value="UniProtKB-KW"/>
</dbReference>
<dbReference type="InterPro" id="IPR006390">
    <property type="entry name" value="DHP_synth_dom"/>
</dbReference>
<name>A0A7T6AS04_9BACT</name>
<evidence type="ECO:0000256" key="5">
    <source>
        <dbReference type="ARBA" id="ARBA00022679"/>
    </source>
</evidence>
<comment type="catalytic activity">
    <reaction evidence="1">
        <text>(7,8-dihydropterin-6-yl)methyl diphosphate + 4-aminobenzoate = 7,8-dihydropteroate + diphosphate</text>
        <dbReference type="Rhea" id="RHEA:19949"/>
        <dbReference type="ChEBI" id="CHEBI:17836"/>
        <dbReference type="ChEBI" id="CHEBI:17839"/>
        <dbReference type="ChEBI" id="CHEBI:33019"/>
        <dbReference type="ChEBI" id="CHEBI:72950"/>
        <dbReference type="EC" id="2.5.1.15"/>
    </reaction>
</comment>